<evidence type="ECO:0000259" key="2">
    <source>
        <dbReference type="PROSITE" id="PS50937"/>
    </source>
</evidence>
<feature type="domain" description="HTH merR-type" evidence="2">
    <location>
        <begin position="34"/>
        <end position="92"/>
    </location>
</feature>
<dbReference type="SUPFAM" id="SSF46955">
    <property type="entry name" value="Putative DNA-binding domain"/>
    <property type="match status" value="1"/>
</dbReference>
<dbReference type="OrthoDB" id="3191171at2"/>
<reference evidence="3 4" key="1">
    <citation type="submission" date="2019-07" db="EMBL/GenBank/DDBJ databases">
        <title>Full genome sequence of Humibacter sp. WJ7-1.</title>
        <authorList>
            <person name="Im W.-T."/>
        </authorList>
    </citation>
    <scope>NUCLEOTIDE SEQUENCE [LARGE SCALE GENOMIC DNA]</scope>
    <source>
        <strain evidence="3 4">WJ7-1</strain>
    </source>
</reference>
<accession>A0A5B8M154</accession>
<evidence type="ECO:0000313" key="4">
    <source>
        <dbReference type="Proteomes" id="UP000320216"/>
    </source>
</evidence>
<keyword evidence="4" id="KW-1185">Reference proteome</keyword>
<dbReference type="EMBL" id="CP042305">
    <property type="protein sequence ID" value="QDZ13659.1"/>
    <property type="molecule type" value="Genomic_DNA"/>
</dbReference>
<dbReference type="InterPro" id="IPR009061">
    <property type="entry name" value="DNA-bd_dom_put_sf"/>
</dbReference>
<gene>
    <name evidence="3" type="ORF">FPZ11_01580</name>
</gene>
<dbReference type="Proteomes" id="UP000320216">
    <property type="component" value="Chromosome"/>
</dbReference>
<dbReference type="SMART" id="SM00422">
    <property type="entry name" value="HTH_MERR"/>
    <property type="match status" value="1"/>
</dbReference>
<dbReference type="Pfam" id="PF13411">
    <property type="entry name" value="MerR_1"/>
    <property type="match status" value="1"/>
</dbReference>
<dbReference type="GO" id="GO:0003677">
    <property type="term" value="F:DNA binding"/>
    <property type="evidence" value="ECO:0007669"/>
    <property type="project" value="UniProtKB-KW"/>
</dbReference>
<dbReference type="InterPro" id="IPR000551">
    <property type="entry name" value="MerR-type_HTH_dom"/>
</dbReference>
<organism evidence="3 4">
    <name type="scientific">Humibacter ginsenosidimutans</name>
    <dbReference type="NCBI Taxonomy" id="2599293"/>
    <lineage>
        <taxon>Bacteria</taxon>
        <taxon>Bacillati</taxon>
        <taxon>Actinomycetota</taxon>
        <taxon>Actinomycetes</taxon>
        <taxon>Micrococcales</taxon>
        <taxon>Microbacteriaceae</taxon>
        <taxon>Humibacter</taxon>
    </lineage>
</organism>
<dbReference type="KEGG" id="huw:FPZ11_01580"/>
<keyword evidence="1" id="KW-0238">DNA-binding</keyword>
<dbReference type="InterPro" id="IPR047057">
    <property type="entry name" value="MerR_fam"/>
</dbReference>
<dbReference type="GO" id="GO:0003700">
    <property type="term" value="F:DNA-binding transcription factor activity"/>
    <property type="evidence" value="ECO:0007669"/>
    <property type="project" value="InterPro"/>
</dbReference>
<evidence type="ECO:0000313" key="3">
    <source>
        <dbReference type="EMBL" id="QDZ13659.1"/>
    </source>
</evidence>
<dbReference type="PROSITE" id="PS50937">
    <property type="entry name" value="HTH_MERR_2"/>
    <property type="match status" value="1"/>
</dbReference>
<name>A0A5B8M154_9MICO</name>
<dbReference type="Gene3D" id="1.10.1660.10">
    <property type="match status" value="1"/>
</dbReference>
<proteinExistence type="predicted"/>
<evidence type="ECO:0000256" key="1">
    <source>
        <dbReference type="ARBA" id="ARBA00023125"/>
    </source>
</evidence>
<dbReference type="PANTHER" id="PTHR30204">
    <property type="entry name" value="REDOX-CYCLING DRUG-SENSING TRANSCRIPTIONAL ACTIVATOR SOXR"/>
    <property type="match status" value="1"/>
</dbReference>
<dbReference type="RefSeq" id="WP_146317799.1">
    <property type="nucleotide sequence ID" value="NZ_CP042305.1"/>
</dbReference>
<protein>
    <submittedName>
        <fullName evidence="3">MerR family transcriptional regulator</fullName>
    </submittedName>
</protein>
<dbReference type="CDD" id="cd00592">
    <property type="entry name" value="HTH_MerR-like"/>
    <property type="match status" value="1"/>
</dbReference>
<dbReference type="PANTHER" id="PTHR30204:SF89">
    <property type="entry name" value="HTH MERR-TYPE DOMAIN-CONTAINING PROTEIN"/>
    <property type="match status" value="1"/>
</dbReference>
<sequence length="235" mass="25154">MRGSAQARDSAAGRGSALLSIGQVLAQLTPDFPDLAPSKLRFLEEQGLVTPARTASGYRKFSPADVERLRTILTLQRDHYLPLKVIRAYLVEQDAGRTPILPGVTGPSRPTILSTGRRLSRDELLAEAGAPSSLLQEAIAASLLTPADVYGDDQLTVLKALVELHGSGIEPRHLRGLRASAERDIGLIESALTAVARRGDASARARAGEVGRELADDLETVRASIVRASIARLWP</sequence>
<dbReference type="AlphaFoldDB" id="A0A5B8M154"/>